<dbReference type="CDD" id="cd01948">
    <property type="entry name" value="EAL"/>
    <property type="match status" value="1"/>
</dbReference>
<evidence type="ECO:0000259" key="3">
    <source>
        <dbReference type="PROSITE" id="PS50887"/>
    </source>
</evidence>
<accession>A0ABV6ASP8</accession>
<evidence type="ECO:0000259" key="2">
    <source>
        <dbReference type="PROSITE" id="PS50883"/>
    </source>
</evidence>
<feature type="domain" description="PAS" evidence="1">
    <location>
        <begin position="136"/>
        <end position="206"/>
    </location>
</feature>
<dbReference type="Pfam" id="PF00563">
    <property type="entry name" value="EAL"/>
    <property type="match status" value="1"/>
</dbReference>
<sequence length="713" mass="78346">MTDPQSALDDRIAWLQTVTDSTQDVIYLKDRQGRYMQINRAGANVLGLPIEEICGRSDQELFPSQDACRIEREDQAVLRSGQPQEDETHLHFGDVVRTFSTSRMPYCCAGGEVVGVVGISRDISEVRAAQLQAEQASQHLTSILERITDAFYALDHEGRFQYVNAPAEQMLGRTRDALLGRSIWSVFPEGEFSSFAQALQATVTSGQPAEFDQYSPLSDRWFEVHIYPSADGVALFFSDVTARRQAEVALSLAHAELERRVQARTAELEAANERLRHNALHDALTGLPNRVLLLDRLGRVLERAGRHPETGFALILLDLDGFRWVNDTWGAEVSDQVLQEVAARLSSGLRSSDTLARLSGDVFVLLIEEDVSLRAVKSLGTRLRRVLQAPLTVAGQTLYMTAGVGLVLGRADHQQAQEVLLDADLAKRQAKAQGKGAQVAFSPALRTRSRSRQALEDELRSALKHQTLGVEYQPIVDLATGELRGVEALARWTHPEYGQVSPAEFIPLAESLGLIVALDRLVLGIACTAWQRWQRECPALRQLTLSVNISAQHVARPHLARDLEVLLANHRVPATCLQLEITESSLLHLTAPVRTELEKLRQLGIRLAIDDFGTGYSSLSYLQHLPVSTLKIDRSFVSGAAHQPGIVQAIVALAHTLGLAVVAEGVETQQQQAELAALGCKFGQGYLFSRPVSAEQLMSRLNADGEMAAGEAD</sequence>
<proteinExistence type="predicted"/>
<dbReference type="SMART" id="SM00267">
    <property type="entry name" value="GGDEF"/>
    <property type="match status" value="1"/>
</dbReference>
<dbReference type="InterPro" id="IPR001633">
    <property type="entry name" value="EAL_dom"/>
</dbReference>
<feature type="domain" description="PAS" evidence="1">
    <location>
        <begin position="11"/>
        <end position="81"/>
    </location>
</feature>
<dbReference type="SUPFAM" id="SSF141868">
    <property type="entry name" value="EAL domain-like"/>
    <property type="match status" value="1"/>
</dbReference>
<dbReference type="InterPro" id="IPR000160">
    <property type="entry name" value="GGDEF_dom"/>
</dbReference>
<protein>
    <submittedName>
        <fullName evidence="4">EAL domain-containing protein</fullName>
    </submittedName>
</protein>
<dbReference type="InterPro" id="IPR013656">
    <property type="entry name" value="PAS_4"/>
</dbReference>
<dbReference type="SMART" id="SM00052">
    <property type="entry name" value="EAL"/>
    <property type="match status" value="1"/>
</dbReference>
<comment type="caution">
    <text evidence="4">The sequence shown here is derived from an EMBL/GenBank/DDBJ whole genome shotgun (WGS) entry which is preliminary data.</text>
</comment>
<dbReference type="InterPro" id="IPR029787">
    <property type="entry name" value="Nucleotide_cyclase"/>
</dbReference>
<evidence type="ECO:0000313" key="4">
    <source>
        <dbReference type="EMBL" id="MFB9990528.1"/>
    </source>
</evidence>
<dbReference type="RefSeq" id="WP_380004536.1">
    <property type="nucleotide sequence ID" value="NZ_JBHLYR010000006.1"/>
</dbReference>
<feature type="domain" description="GGDEF" evidence="3">
    <location>
        <begin position="310"/>
        <end position="443"/>
    </location>
</feature>
<dbReference type="PANTHER" id="PTHR44757">
    <property type="entry name" value="DIGUANYLATE CYCLASE DGCP"/>
    <property type="match status" value="1"/>
</dbReference>
<dbReference type="Proteomes" id="UP001589733">
    <property type="component" value="Unassembled WGS sequence"/>
</dbReference>
<dbReference type="EMBL" id="JBHLYR010000006">
    <property type="protein sequence ID" value="MFB9990528.1"/>
    <property type="molecule type" value="Genomic_DNA"/>
</dbReference>
<dbReference type="InterPro" id="IPR052155">
    <property type="entry name" value="Biofilm_reg_signaling"/>
</dbReference>
<dbReference type="SUPFAM" id="SSF55073">
    <property type="entry name" value="Nucleotide cyclase"/>
    <property type="match status" value="1"/>
</dbReference>
<dbReference type="PANTHER" id="PTHR44757:SF2">
    <property type="entry name" value="BIOFILM ARCHITECTURE MAINTENANCE PROTEIN MBAA"/>
    <property type="match status" value="1"/>
</dbReference>
<organism evidence="4 5">
    <name type="scientific">Deinococcus oregonensis</name>
    <dbReference type="NCBI Taxonomy" id="1805970"/>
    <lineage>
        <taxon>Bacteria</taxon>
        <taxon>Thermotogati</taxon>
        <taxon>Deinococcota</taxon>
        <taxon>Deinococci</taxon>
        <taxon>Deinococcales</taxon>
        <taxon>Deinococcaceae</taxon>
        <taxon>Deinococcus</taxon>
    </lineage>
</organism>
<dbReference type="Pfam" id="PF00990">
    <property type="entry name" value="GGDEF"/>
    <property type="match status" value="1"/>
</dbReference>
<dbReference type="NCBIfam" id="TIGR00254">
    <property type="entry name" value="GGDEF"/>
    <property type="match status" value="1"/>
</dbReference>
<dbReference type="InterPro" id="IPR035965">
    <property type="entry name" value="PAS-like_dom_sf"/>
</dbReference>
<dbReference type="Gene3D" id="3.30.70.270">
    <property type="match status" value="1"/>
</dbReference>
<name>A0ABV6ASP8_9DEIO</name>
<dbReference type="InterPro" id="IPR043128">
    <property type="entry name" value="Rev_trsase/Diguanyl_cyclase"/>
</dbReference>
<feature type="domain" description="EAL" evidence="2">
    <location>
        <begin position="452"/>
        <end position="705"/>
    </location>
</feature>
<dbReference type="InterPro" id="IPR000014">
    <property type="entry name" value="PAS"/>
</dbReference>
<reference evidence="4 5" key="1">
    <citation type="submission" date="2024-09" db="EMBL/GenBank/DDBJ databases">
        <authorList>
            <person name="Sun Q."/>
            <person name="Mori K."/>
        </authorList>
    </citation>
    <scope>NUCLEOTIDE SEQUENCE [LARGE SCALE GENOMIC DNA]</scope>
    <source>
        <strain evidence="4 5">JCM 13503</strain>
    </source>
</reference>
<evidence type="ECO:0000313" key="5">
    <source>
        <dbReference type="Proteomes" id="UP001589733"/>
    </source>
</evidence>
<dbReference type="NCBIfam" id="TIGR00229">
    <property type="entry name" value="sensory_box"/>
    <property type="match status" value="2"/>
</dbReference>
<dbReference type="PROSITE" id="PS50883">
    <property type="entry name" value="EAL"/>
    <property type="match status" value="1"/>
</dbReference>
<evidence type="ECO:0000259" key="1">
    <source>
        <dbReference type="PROSITE" id="PS50112"/>
    </source>
</evidence>
<dbReference type="CDD" id="cd00130">
    <property type="entry name" value="PAS"/>
    <property type="match status" value="2"/>
</dbReference>
<dbReference type="PROSITE" id="PS50112">
    <property type="entry name" value="PAS"/>
    <property type="match status" value="2"/>
</dbReference>
<dbReference type="SUPFAM" id="SSF55785">
    <property type="entry name" value="PYP-like sensor domain (PAS domain)"/>
    <property type="match status" value="2"/>
</dbReference>
<gene>
    <name evidence="4" type="ORF">ACFFLM_00810</name>
</gene>
<dbReference type="PROSITE" id="PS50887">
    <property type="entry name" value="GGDEF"/>
    <property type="match status" value="1"/>
</dbReference>
<dbReference type="Gene3D" id="3.30.450.20">
    <property type="entry name" value="PAS domain"/>
    <property type="match status" value="2"/>
</dbReference>
<dbReference type="Pfam" id="PF08448">
    <property type="entry name" value="PAS_4"/>
    <property type="match status" value="2"/>
</dbReference>
<dbReference type="InterPro" id="IPR035919">
    <property type="entry name" value="EAL_sf"/>
</dbReference>
<dbReference type="Gene3D" id="3.20.20.450">
    <property type="entry name" value="EAL domain"/>
    <property type="match status" value="1"/>
</dbReference>
<dbReference type="SMART" id="SM00091">
    <property type="entry name" value="PAS"/>
    <property type="match status" value="2"/>
</dbReference>
<dbReference type="CDD" id="cd01949">
    <property type="entry name" value="GGDEF"/>
    <property type="match status" value="1"/>
</dbReference>
<keyword evidence="5" id="KW-1185">Reference proteome</keyword>